<evidence type="ECO:0000313" key="2">
    <source>
        <dbReference type="Proteomes" id="UP000831785"/>
    </source>
</evidence>
<sequence length="98" mass="11335">MRKQRAKQRGHEWTITLDNFRQWCEWTGYHLQTGRTADAASIDRKDAHHGYHIWNIKVLPYGANSAKSRHGEGTWALGADGRYHYTPADPNDPNEVTF</sequence>
<dbReference type="EMBL" id="CP095049">
    <property type="protein sequence ID" value="UOQ51742.1"/>
    <property type="molecule type" value="Genomic_DNA"/>
</dbReference>
<gene>
    <name evidence="1" type="ORF">MUN80_18500</name>
</gene>
<dbReference type="RefSeq" id="WP_244715074.1">
    <property type="nucleotide sequence ID" value="NZ_CP095049.1"/>
</dbReference>
<name>A0ABY4F4Z8_9BACT</name>
<dbReference type="Proteomes" id="UP000831785">
    <property type="component" value="Chromosome"/>
</dbReference>
<keyword evidence="2" id="KW-1185">Reference proteome</keyword>
<proteinExistence type="predicted"/>
<evidence type="ECO:0000313" key="1">
    <source>
        <dbReference type="EMBL" id="UOQ51742.1"/>
    </source>
</evidence>
<protein>
    <recommendedName>
        <fullName evidence="3">HNH endonuclease</fullName>
    </recommendedName>
</protein>
<reference evidence="1 2" key="1">
    <citation type="submission" date="2022-04" db="EMBL/GenBank/DDBJ databases">
        <title>Hymenobacter sp. isolated from the air.</title>
        <authorList>
            <person name="Won M."/>
            <person name="Lee C.-M."/>
            <person name="Woen H.-Y."/>
            <person name="Kwon S.-W."/>
        </authorList>
    </citation>
    <scope>NUCLEOTIDE SEQUENCE [LARGE SCALE GENOMIC DNA]</scope>
    <source>
        <strain evidence="2">5116 S-27</strain>
    </source>
</reference>
<evidence type="ECO:0008006" key="3">
    <source>
        <dbReference type="Google" id="ProtNLM"/>
    </source>
</evidence>
<accession>A0ABY4F4Z8</accession>
<organism evidence="1 2">
    <name type="scientific">Hymenobacter cellulosivorans</name>
    <dbReference type="NCBI Taxonomy" id="2932249"/>
    <lineage>
        <taxon>Bacteria</taxon>
        <taxon>Pseudomonadati</taxon>
        <taxon>Bacteroidota</taxon>
        <taxon>Cytophagia</taxon>
        <taxon>Cytophagales</taxon>
        <taxon>Hymenobacteraceae</taxon>
        <taxon>Hymenobacter</taxon>
    </lineage>
</organism>